<dbReference type="InterPro" id="IPR000210">
    <property type="entry name" value="BTB/POZ_dom"/>
</dbReference>
<keyword evidence="6" id="KW-1185">Reference proteome</keyword>
<dbReference type="InterPro" id="IPR008974">
    <property type="entry name" value="TRAF-like"/>
</dbReference>
<feature type="domain" description="BTB" evidence="3">
    <location>
        <begin position="195"/>
        <end position="258"/>
    </location>
</feature>
<reference evidence="5" key="1">
    <citation type="journal article" date="2018" name="DNA Res.">
        <title>Multiple hybrid de novo genome assembly of finger millet, an orphan allotetraploid crop.</title>
        <authorList>
            <person name="Hatakeyama M."/>
            <person name="Aluri S."/>
            <person name="Balachadran M.T."/>
            <person name="Sivarajan S.R."/>
            <person name="Patrignani A."/>
            <person name="Gruter S."/>
            <person name="Poveda L."/>
            <person name="Shimizu-Inatsugi R."/>
            <person name="Baeten J."/>
            <person name="Francoijs K.J."/>
            <person name="Nataraja K.N."/>
            <person name="Reddy Y.A.N."/>
            <person name="Phadnis S."/>
            <person name="Ravikumar R.L."/>
            <person name="Schlapbach R."/>
            <person name="Sreeman S.M."/>
            <person name="Shimizu K.K."/>
        </authorList>
    </citation>
    <scope>NUCLEOTIDE SEQUENCE</scope>
</reference>
<dbReference type="PANTHER" id="PTHR26379:SF511">
    <property type="entry name" value="OS02G0311150 PROTEIN"/>
    <property type="match status" value="1"/>
</dbReference>
<evidence type="ECO:0000313" key="5">
    <source>
        <dbReference type="EMBL" id="GJN19674.1"/>
    </source>
</evidence>
<dbReference type="SUPFAM" id="SSF49599">
    <property type="entry name" value="TRAF domain-like"/>
    <property type="match status" value="1"/>
</dbReference>
<reference evidence="5" key="2">
    <citation type="submission" date="2021-12" db="EMBL/GenBank/DDBJ databases">
        <title>Resequencing data analysis of finger millet.</title>
        <authorList>
            <person name="Hatakeyama M."/>
            <person name="Aluri S."/>
            <person name="Balachadran M.T."/>
            <person name="Sivarajan S.R."/>
            <person name="Poveda L."/>
            <person name="Shimizu-Inatsugi R."/>
            <person name="Schlapbach R."/>
            <person name="Sreeman S.M."/>
            <person name="Shimizu K.K."/>
        </authorList>
    </citation>
    <scope>NUCLEOTIDE SEQUENCE</scope>
</reference>
<evidence type="ECO:0000256" key="2">
    <source>
        <dbReference type="ARBA" id="ARBA00010846"/>
    </source>
</evidence>
<dbReference type="Gene3D" id="3.30.710.10">
    <property type="entry name" value="Potassium Channel Kv1.1, Chain A"/>
    <property type="match status" value="1"/>
</dbReference>
<dbReference type="InterPro" id="IPR056423">
    <property type="entry name" value="BACK_BPM_SPOP"/>
</dbReference>
<dbReference type="AlphaFoldDB" id="A0AAV5E976"/>
<evidence type="ECO:0000256" key="1">
    <source>
        <dbReference type="ARBA" id="ARBA00004906"/>
    </source>
</evidence>
<accession>A0AAV5E976</accession>
<dbReference type="InterPro" id="IPR011333">
    <property type="entry name" value="SKP1/BTB/POZ_sf"/>
</dbReference>
<dbReference type="PROSITE" id="PS50097">
    <property type="entry name" value="BTB"/>
    <property type="match status" value="1"/>
</dbReference>
<comment type="pathway">
    <text evidence="1">Protein modification; protein ubiquitination.</text>
</comment>
<dbReference type="EMBL" id="BQKI01000074">
    <property type="protein sequence ID" value="GJN19674.1"/>
    <property type="molecule type" value="Genomic_DNA"/>
</dbReference>
<dbReference type="Pfam" id="PF00651">
    <property type="entry name" value="BTB"/>
    <property type="match status" value="1"/>
</dbReference>
<dbReference type="CDD" id="cd18280">
    <property type="entry name" value="BTB_POZ_BPM_plant"/>
    <property type="match status" value="1"/>
</dbReference>
<protein>
    <submittedName>
        <fullName evidence="5">Uncharacterized protein</fullName>
    </submittedName>
</protein>
<dbReference type="Gene3D" id="2.60.210.10">
    <property type="entry name" value="Apoptosis, Tumor Necrosis Factor Receptor Associated Protein 2, Chain A"/>
    <property type="match status" value="1"/>
</dbReference>
<organism evidence="5 6">
    <name type="scientific">Eleusine coracana subsp. coracana</name>
    <dbReference type="NCBI Taxonomy" id="191504"/>
    <lineage>
        <taxon>Eukaryota</taxon>
        <taxon>Viridiplantae</taxon>
        <taxon>Streptophyta</taxon>
        <taxon>Embryophyta</taxon>
        <taxon>Tracheophyta</taxon>
        <taxon>Spermatophyta</taxon>
        <taxon>Magnoliopsida</taxon>
        <taxon>Liliopsida</taxon>
        <taxon>Poales</taxon>
        <taxon>Poaceae</taxon>
        <taxon>PACMAD clade</taxon>
        <taxon>Chloridoideae</taxon>
        <taxon>Cynodonteae</taxon>
        <taxon>Eleusininae</taxon>
        <taxon>Eleusine</taxon>
    </lineage>
</organism>
<name>A0AAV5E976_ELECO</name>
<feature type="domain" description="MATH" evidence="4">
    <location>
        <begin position="24"/>
        <end position="159"/>
    </location>
</feature>
<dbReference type="PROSITE" id="PS50144">
    <property type="entry name" value="MATH"/>
    <property type="match status" value="1"/>
</dbReference>
<dbReference type="InterPro" id="IPR045005">
    <property type="entry name" value="BPM1-6"/>
</dbReference>
<dbReference type="PANTHER" id="PTHR26379">
    <property type="entry name" value="BTB/POZ AND MATH DOMAIN-CONTAINING PROTEIN 1"/>
    <property type="match status" value="1"/>
</dbReference>
<dbReference type="SMART" id="SM00225">
    <property type="entry name" value="BTB"/>
    <property type="match status" value="1"/>
</dbReference>
<evidence type="ECO:0000259" key="4">
    <source>
        <dbReference type="PROSITE" id="PS50144"/>
    </source>
</evidence>
<proteinExistence type="inferred from homology"/>
<dbReference type="Proteomes" id="UP001054889">
    <property type="component" value="Unassembled WGS sequence"/>
</dbReference>
<dbReference type="SUPFAM" id="SSF54695">
    <property type="entry name" value="POZ domain"/>
    <property type="match status" value="1"/>
</dbReference>
<gene>
    <name evidence="5" type="primary">gb06974</name>
    <name evidence="5" type="ORF">PR202_gb06974</name>
</gene>
<evidence type="ECO:0000259" key="3">
    <source>
        <dbReference type="PROSITE" id="PS50097"/>
    </source>
</evidence>
<dbReference type="InterPro" id="IPR002083">
    <property type="entry name" value="MATH/TRAF_dom"/>
</dbReference>
<evidence type="ECO:0000313" key="6">
    <source>
        <dbReference type="Proteomes" id="UP001054889"/>
    </source>
</evidence>
<dbReference type="Pfam" id="PF22486">
    <property type="entry name" value="MATH_2"/>
    <property type="match status" value="1"/>
</dbReference>
<comment type="caution">
    <text evidence="5">The sequence shown here is derived from an EMBL/GenBank/DDBJ whole genome shotgun (WGS) entry which is preliminary data.</text>
</comment>
<comment type="similarity">
    <text evidence="2">Belongs to the Tdpoz family.</text>
</comment>
<dbReference type="CDD" id="cd00121">
    <property type="entry name" value="MATH"/>
    <property type="match status" value="1"/>
</dbReference>
<dbReference type="GO" id="GO:0016567">
    <property type="term" value="P:protein ubiquitination"/>
    <property type="evidence" value="ECO:0007669"/>
    <property type="project" value="InterPro"/>
</dbReference>
<dbReference type="Gene3D" id="1.25.40.420">
    <property type="match status" value="1"/>
</dbReference>
<dbReference type="SMART" id="SM00061">
    <property type="entry name" value="MATH"/>
    <property type="match status" value="1"/>
</dbReference>
<dbReference type="Pfam" id="PF24570">
    <property type="entry name" value="BACK_BPM_SPOP"/>
    <property type="match status" value="1"/>
</dbReference>
<sequence>MVYWCVVATEGDAEDRSKHKVTKPVKRTFTLEDYSDFKGYSWTKELLENGKYVTSVSKNVGGHNWFIRYYPNGCLKDDSDCISLFLDLDSPGEKEVKAKFRFSLLDNDGVPVTSYSLTSPMHTYSSKESSWGYCKFIKKEDLEESGHLKDDCFEIRCDITFMKPIQSEETKQFVLVPPSSLNQHLEELLKNMDGYDVTFEVGGERFQAHRCILAARSSVFKAELFGDMAENSKRLIHIEDMDAQVFKFLLHFIYTDALPDMAAEDKKEPHADEAMAQHLLVAADRYNVERLKLVCEEKLCSSYMNSDTVATILTLADQHNCHGLKEACFEFLSSPSNFKAMPACDSFEHLKSSCPSILEELIARFLPDE</sequence>